<protein>
    <submittedName>
        <fullName evidence="2">Uncharacterized protein</fullName>
    </submittedName>
</protein>
<evidence type="ECO:0000256" key="1">
    <source>
        <dbReference type="SAM" id="SignalP"/>
    </source>
</evidence>
<dbReference type="EMBL" id="ML986713">
    <property type="protein sequence ID" value="KAF2259265.1"/>
    <property type="molecule type" value="Genomic_DNA"/>
</dbReference>
<evidence type="ECO:0000313" key="3">
    <source>
        <dbReference type="Proteomes" id="UP000800093"/>
    </source>
</evidence>
<keyword evidence="1" id="KW-0732">Signal</keyword>
<feature type="signal peptide" evidence="1">
    <location>
        <begin position="1"/>
        <end position="25"/>
    </location>
</feature>
<proteinExistence type="predicted"/>
<dbReference type="OrthoDB" id="3794068at2759"/>
<keyword evidence="3" id="KW-1185">Reference proteome</keyword>
<gene>
    <name evidence="2" type="ORF">CC78DRAFT_73145</name>
</gene>
<dbReference type="Proteomes" id="UP000800093">
    <property type="component" value="Unassembled WGS sequence"/>
</dbReference>
<evidence type="ECO:0000313" key="2">
    <source>
        <dbReference type="EMBL" id="KAF2259265.1"/>
    </source>
</evidence>
<dbReference type="AlphaFoldDB" id="A0A9P4K0M0"/>
<accession>A0A9P4K0M0</accession>
<sequence length="250" mass="27305">MFLPLYSASILLSTSLSFGAPIVAAEIPKCANVEQKPTHGANSKPLKTVYKAVSRLKETSQSGSYGTYDSPSPGYGRGLNVELRQNGSSVDVGAWELRKDILEHPPFLFTLEPGRSDKTYTIAQLSLDETPGAKLAYTQGDPDIQVNGGTTAAFILTKEGNTKSQLVDDWTVNEVNGKKYLGLARLSNAQDTQFDAVDGYIWTLGASTWFNPDPQNPFSDGFYFINPPGDAGYGQSVYIELVEDELRKYK</sequence>
<organism evidence="2 3">
    <name type="scientific">Lojkania enalia</name>
    <dbReference type="NCBI Taxonomy" id="147567"/>
    <lineage>
        <taxon>Eukaryota</taxon>
        <taxon>Fungi</taxon>
        <taxon>Dikarya</taxon>
        <taxon>Ascomycota</taxon>
        <taxon>Pezizomycotina</taxon>
        <taxon>Dothideomycetes</taxon>
        <taxon>Pleosporomycetidae</taxon>
        <taxon>Pleosporales</taxon>
        <taxon>Pleosporales incertae sedis</taxon>
        <taxon>Lojkania</taxon>
    </lineage>
</organism>
<name>A0A9P4K0M0_9PLEO</name>
<comment type="caution">
    <text evidence="2">The sequence shown here is derived from an EMBL/GenBank/DDBJ whole genome shotgun (WGS) entry which is preliminary data.</text>
</comment>
<reference evidence="3" key="1">
    <citation type="journal article" date="2020" name="Stud. Mycol.">
        <title>101 Dothideomycetes genomes: A test case for predicting lifestyles and emergence of pathogens.</title>
        <authorList>
            <person name="Haridas S."/>
            <person name="Albert R."/>
            <person name="Binder M."/>
            <person name="Bloem J."/>
            <person name="LaButti K."/>
            <person name="Salamov A."/>
            <person name="Andreopoulos B."/>
            <person name="Baker S."/>
            <person name="Barry K."/>
            <person name="Bills G."/>
            <person name="Bluhm B."/>
            <person name="Cannon C."/>
            <person name="Castanera R."/>
            <person name="Culley D."/>
            <person name="Daum C."/>
            <person name="Ezra D."/>
            <person name="Gonzalez J."/>
            <person name="Henrissat B."/>
            <person name="Kuo A."/>
            <person name="Liang C."/>
            <person name="Lipzen A."/>
            <person name="Lutzoni F."/>
            <person name="Magnuson J."/>
            <person name="Mondo S."/>
            <person name="Nolan M."/>
            <person name="Ohm R."/>
            <person name="Pangilinan J."/>
            <person name="Park H.-J."/>
            <person name="Ramirez L."/>
            <person name="Alfaro M."/>
            <person name="Sun H."/>
            <person name="Tritt A."/>
            <person name="Yoshinaga Y."/>
            <person name="Zwiers L.-H."/>
            <person name="Turgeon B."/>
            <person name="Goodwin S."/>
            <person name="Spatafora J."/>
            <person name="Crous P."/>
            <person name="Grigoriev I."/>
        </authorList>
    </citation>
    <scope>NUCLEOTIDE SEQUENCE [LARGE SCALE GENOMIC DNA]</scope>
    <source>
        <strain evidence="3">CBS 304.66</strain>
    </source>
</reference>
<feature type="chain" id="PRO_5040340750" evidence="1">
    <location>
        <begin position="26"/>
        <end position="250"/>
    </location>
</feature>